<evidence type="ECO:0000313" key="1">
    <source>
        <dbReference type="EMBL" id="KOO31017.1"/>
    </source>
</evidence>
<organism evidence="1 2">
    <name type="scientific">Chrysochromulina tobinii</name>
    <dbReference type="NCBI Taxonomy" id="1460289"/>
    <lineage>
        <taxon>Eukaryota</taxon>
        <taxon>Haptista</taxon>
        <taxon>Haptophyta</taxon>
        <taxon>Prymnesiophyceae</taxon>
        <taxon>Prymnesiales</taxon>
        <taxon>Chrysochromulinaceae</taxon>
        <taxon>Chrysochromulina</taxon>
    </lineage>
</organism>
<dbReference type="EMBL" id="JWZX01002103">
    <property type="protein sequence ID" value="KOO31017.1"/>
    <property type="molecule type" value="Genomic_DNA"/>
</dbReference>
<keyword evidence="2" id="KW-1185">Reference proteome</keyword>
<evidence type="ECO:0000313" key="2">
    <source>
        <dbReference type="Proteomes" id="UP000037460"/>
    </source>
</evidence>
<accession>A0A0M0JXK8</accession>
<reference evidence="2" key="1">
    <citation type="journal article" date="2015" name="PLoS Genet.">
        <title>Genome Sequence and Transcriptome Analyses of Chrysochromulina tobin: Metabolic Tools for Enhanced Algal Fitness in the Prominent Order Prymnesiales (Haptophyceae).</title>
        <authorList>
            <person name="Hovde B.T."/>
            <person name="Deodato C.R."/>
            <person name="Hunsperger H.M."/>
            <person name="Ryken S.A."/>
            <person name="Yost W."/>
            <person name="Jha R.K."/>
            <person name="Patterson J."/>
            <person name="Monnat R.J. Jr."/>
            <person name="Barlow S.B."/>
            <person name="Starkenburg S.R."/>
            <person name="Cattolico R.A."/>
        </authorList>
    </citation>
    <scope>NUCLEOTIDE SEQUENCE</scope>
    <source>
        <strain evidence="2">CCMP291</strain>
    </source>
</reference>
<sequence length="294" mass="33318">MLPTTPFIAYGDDDTFWALTRWVGTLTALSVVEPETRYVYAGAMQYHDYWDLRTMTSHGWFWTFPQAGRGYLTDFKEETSNPSDADEAAKQRAVPFQRPYPMAHGLGVVVSRALAADLPQAKAVSDFLKFYEEFLHTKMGREQAAKIKTSPKCRLGTDSTTGNWIAALQKPVVAVDILNFNQNWPWPLPNRCHGPQASKELANLHTFHLYGHKASDATYWMHLHNYTTKLHTSGPNENWPNPRLRCRHAPDSPTARTLMDRLLSGKVVAERIVDSAGLTPVDRWKSEGFTPVNR</sequence>
<protein>
    <submittedName>
        <fullName evidence="1">Uncharacterized protein</fullName>
    </submittedName>
</protein>
<dbReference type="AlphaFoldDB" id="A0A0M0JXK8"/>
<gene>
    <name evidence="1" type="ORF">Ctob_004633</name>
</gene>
<name>A0A0M0JXK8_9EUKA</name>
<comment type="caution">
    <text evidence="1">The sequence shown here is derived from an EMBL/GenBank/DDBJ whole genome shotgun (WGS) entry which is preliminary data.</text>
</comment>
<proteinExistence type="predicted"/>
<dbReference type="Proteomes" id="UP000037460">
    <property type="component" value="Unassembled WGS sequence"/>
</dbReference>